<proteinExistence type="predicted"/>
<dbReference type="Proteomes" id="UP000279259">
    <property type="component" value="Unassembled WGS sequence"/>
</dbReference>
<feature type="domain" description="DUF2423" evidence="2">
    <location>
        <begin position="1"/>
        <end position="40"/>
    </location>
</feature>
<dbReference type="PANTHER" id="PTHR28219">
    <property type="entry name" value="UPF0642 PROTEIN YBL028C"/>
    <property type="match status" value="1"/>
</dbReference>
<protein>
    <recommendedName>
        <fullName evidence="2">DUF2423 domain-containing protein</fullName>
    </recommendedName>
</protein>
<dbReference type="Pfam" id="PF10338">
    <property type="entry name" value="YBL028C_N"/>
    <property type="match status" value="1"/>
</dbReference>
<feature type="compositionally biased region" description="Acidic residues" evidence="1">
    <location>
        <begin position="49"/>
        <end position="72"/>
    </location>
</feature>
<dbReference type="AlphaFoldDB" id="A0A427YS37"/>
<feature type="compositionally biased region" description="Polar residues" evidence="1">
    <location>
        <begin position="105"/>
        <end position="115"/>
    </location>
</feature>
<evidence type="ECO:0000256" key="1">
    <source>
        <dbReference type="SAM" id="MobiDB-lite"/>
    </source>
</evidence>
<dbReference type="STRING" id="1890683.A0A427YS37"/>
<accession>A0A427YS37</accession>
<dbReference type="OrthoDB" id="4087970at2759"/>
<name>A0A427YS37_9TREE</name>
<comment type="caution">
    <text evidence="3">The sequence shown here is derived from an EMBL/GenBank/DDBJ whole genome shotgun (WGS) entry which is preliminary data.</text>
</comment>
<organism evidence="3 4">
    <name type="scientific">Saitozyma podzolica</name>
    <dbReference type="NCBI Taxonomy" id="1890683"/>
    <lineage>
        <taxon>Eukaryota</taxon>
        <taxon>Fungi</taxon>
        <taxon>Dikarya</taxon>
        <taxon>Basidiomycota</taxon>
        <taxon>Agaricomycotina</taxon>
        <taxon>Tremellomycetes</taxon>
        <taxon>Tremellales</taxon>
        <taxon>Trimorphomycetaceae</taxon>
        <taxon>Saitozyma</taxon>
    </lineage>
</organism>
<evidence type="ECO:0000259" key="2">
    <source>
        <dbReference type="Pfam" id="PF10338"/>
    </source>
</evidence>
<dbReference type="InterPro" id="IPR019434">
    <property type="entry name" value="DUF2423"/>
</dbReference>
<sequence>MAKSLRSKVKNAARRKRRTQTHYAVAGAERVQRISDKLLGKGKEKADGDAAEGEGDEVEGANEEQVDGDATMEEAPKKVSTSAPRDSRRESWRLSKGMSARPKSRGQNSLGQSSGRRNAGRPKRRR</sequence>
<keyword evidence="4" id="KW-1185">Reference proteome</keyword>
<feature type="compositionally biased region" description="Basic and acidic residues" evidence="1">
    <location>
        <begin position="30"/>
        <end position="48"/>
    </location>
</feature>
<dbReference type="PANTHER" id="PTHR28219:SF1">
    <property type="entry name" value="UPF0642 PROTEIN YBL028C"/>
    <property type="match status" value="1"/>
</dbReference>
<reference evidence="3 4" key="1">
    <citation type="submission" date="2018-11" db="EMBL/GenBank/DDBJ databases">
        <title>Genome sequence of Saitozyma podzolica DSM 27192.</title>
        <authorList>
            <person name="Aliyu H."/>
            <person name="Gorte O."/>
            <person name="Ochsenreither K."/>
        </authorList>
    </citation>
    <scope>NUCLEOTIDE SEQUENCE [LARGE SCALE GENOMIC DNA]</scope>
    <source>
        <strain evidence="3 4">DSM 27192</strain>
    </source>
</reference>
<evidence type="ECO:0000313" key="4">
    <source>
        <dbReference type="Proteomes" id="UP000279259"/>
    </source>
</evidence>
<feature type="compositionally biased region" description="Basic residues" evidence="1">
    <location>
        <begin position="1"/>
        <end position="20"/>
    </location>
</feature>
<feature type="region of interest" description="Disordered" evidence="1">
    <location>
        <begin position="1"/>
        <end position="126"/>
    </location>
</feature>
<gene>
    <name evidence="3" type="ORF">EHS25_006515</name>
</gene>
<dbReference type="EMBL" id="RSCD01000003">
    <property type="protein sequence ID" value="RSH93865.1"/>
    <property type="molecule type" value="Genomic_DNA"/>
</dbReference>
<evidence type="ECO:0000313" key="3">
    <source>
        <dbReference type="EMBL" id="RSH93865.1"/>
    </source>
</evidence>
<dbReference type="GO" id="GO:0030687">
    <property type="term" value="C:preribosome, large subunit precursor"/>
    <property type="evidence" value="ECO:0007669"/>
    <property type="project" value="TreeGrafter"/>
</dbReference>